<evidence type="ECO:0000313" key="2">
    <source>
        <dbReference type="EMBL" id="DAD65982.1"/>
    </source>
</evidence>
<organism evidence="2">
    <name type="scientific">Myoviridae sp. ctKHS5</name>
    <dbReference type="NCBI Taxonomy" id="2823541"/>
    <lineage>
        <taxon>Viruses</taxon>
        <taxon>Duplodnaviria</taxon>
        <taxon>Heunggongvirae</taxon>
        <taxon>Uroviricota</taxon>
        <taxon>Caudoviricetes</taxon>
    </lineage>
</organism>
<dbReference type="EMBL" id="BK014652">
    <property type="protein sequence ID" value="DAD65982.1"/>
    <property type="molecule type" value="Genomic_DNA"/>
</dbReference>
<dbReference type="InterPro" id="IPR014875">
    <property type="entry name" value="Mor_transcription_activator"/>
</dbReference>
<protein>
    <submittedName>
        <fullName evidence="2">Mor transcription activator family</fullName>
    </submittedName>
</protein>
<reference evidence="2" key="1">
    <citation type="journal article" date="2021" name="Proc. Natl. Acad. Sci. U.S.A.">
        <title>A Catalog of Tens of Thousands of Viruses from Human Metagenomes Reveals Hidden Associations with Chronic Diseases.</title>
        <authorList>
            <person name="Tisza M.J."/>
            <person name="Buck C.B."/>
        </authorList>
    </citation>
    <scope>NUCLEOTIDE SEQUENCE</scope>
    <source>
        <strain evidence="2">CtKHS5</strain>
    </source>
</reference>
<dbReference type="Pfam" id="PF08765">
    <property type="entry name" value="Mor"/>
    <property type="match status" value="1"/>
</dbReference>
<proteinExistence type="predicted"/>
<evidence type="ECO:0000259" key="1">
    <source>
        <dbReference type="Pfam" id="PF08765"/>
    </source>
</evidence>
<dbReference type="InterPro" id="IPR009057">
    <property type="entry name" value="Homeodomain-like_sf"/>
</dbReference>
<dbReference type="SUPFAM" id="SSF46689">
    <property type="entry name" value="Homeodomain-like"/>
    <property type="match status" value="1"/>
</dbReference>
<name>A0A8S5L7W3_9CAUD</name>
<accession>A0A8S5L7W3</accession>
<feature type="domain" description="Mor transcription activator" evidence="1">
    <location>
        <begin position="50"/>
        <end position="135"/>
    </location>
</feature>
<sequence length="140" mass="16296">MELELQDVADLLPPIVHDMIELVGFADTEKLIKAFGGLTLYLTDDNAYYQKLVELLGEQSAVKLRDVFYSEYVYVPRCEVALRTLRNQQFKADFDFLTQEKKISGRQAMIELCPKYHFSDRCGWDIIYKARKTAEQQALF</sequence>